<proteinExistence type="predicted"/>
<gene>
    <name evidence="2" type="ORF">VNO78_25475</name>
</gene>
<feature type="region of interest" description="Disordered" evidence="1">
    <location>
        <begin position="1"/>
        <end position="24"/>
    </location>
</feature>
<evidence type="ECO:0000313" key="2">
    <source>
        <dbReference type="EMBL" id="KAK7390176.1"/>
    </source>
</evidence>
<dbReference type="AlphaFoldDB" id="A0AAN9S7V4"/>
<keyword evidence="3" id="KW-1185">Reference proteome</keyword>
<organism evidence="2 3">
    <name type="scientific">Psophocarpus tetragonolobus</name>
    <name type="common">Winged bean</name>
    <name type="synonym">Dolichos tetragonolobus</name>
    <dbReference type="NCBI Taxonomy" id="3891"/>
    <lineage>
        <taxon>Eukaryota</taxon>
        <taxon>Viridiplantae</taxon>
        <taxon>Streptophyta</taxon>
        <taxon>Embryophyta</taxon>
        <taxon>Tracheophyta</taxon>
        <taxon>Spermatophyta</taxon>
        <taxon>Magnoliopsida</taxon>
        <taxon>eudicotyledons</taxon>
        <taxon>Gunneridae</taxon>
        <taxon>Pentapetalae</taxon>
        <taxon>rosids</taxon>
        <taxon>fabids</taxon>
        <taxon>Fabales</taxon>
        <taxon>Fabaceae</taxon>
        <taxon>Papilionoideae</taxon>
        <taxon>50 kb inversion clade</taxon>
        <taxon>NPAAA clade</taxon>
        <taxon>indigoferoid/millettioid clade</taxon>
        <taxon>Phaseoleae</taxon>
        <taxon>Psophocarpus</taxon>
    </lineage>
</organism>
<reference evidence="2 3" key="1">
    <citation type="submission" date="2024-01" db="EMBL/GenBank/DDBJ databases">
        <title>The genomes of 5 underutilized Papilionoideae crops provide insights into root nodulation and disease resistanc.</title>
        <authorList>
            <person name="Jiang F."/>
        </authorList>
    </citation>
    <scope>NUCLEOTIDE SEQUENCE [LARGE SCALE GENOMIC DNA]</scope>
    <source>
        <strain evidence="2">DUOXIRENSHENG_FW03</strain>
        <tissue evidence="2">Leaves</tissue>
    </source>
</reference>
<evidence type="ECO:0000256" key="1">
    <source>
        <dbReference type="SAM" id="MobiDB-lite"/>
    </source>
</evidence>
<sequence>MKERRFVAEVSMQKDGDQARHEQGQVTDGMWDDWEGANPCESSTRSISSSCDEEDEVDGLGQMNQRLQALSQECLMEAGGVSLNQAGLNFLWKRCKHGPTGIELERDISAECPKICRNRRQESNVFMVVVC</sequence>
<name>A0AAN9S7V4_PSOTE</name>
<feature type="compositionally biased region" description="Basic and acidic residues" evidence="1">
    <location>
        <begin position="1"/>
        <end position="23"/>
    </location>
</feature>
<comment type="caution">
    <text evidence="2">The sequence shown here is derived from an EMBL/GenBank/DDBJ whole genome shotgun (WGS) entry which is preliminary data.</text>
</comment>
<dbReference type="Proteomes" id="UP001386955">
    <property type="component" value="Unassembled WGS sequence"/>
</dbReference>
<evidence type="ECO:0000313" key="3">
    <source>
        <dbReference type="Proteomes" id="UP001386955"/>
    </source>
</evidence>
<dbReference type="EMBL" id="JAYMYS010000006">
    <property type="protein sequence ID" value="KAK7390176.1"/>
    <property type="molecule type" value="Genomic_DNA"/>
</dbReference>
<accession>A0AAN9S7V4</accession>
<protein>
    <submittedName>
        <fullName evidence="2">Uncharacterized protein</fullName>
    </submittedName>
</protein>